<protein>
    <recommendedName>
        <fullName evidence="1">DUF4136 domain-containing protein</fullName>
    </recommendedName>
</protein>
<dbReference type="AlphaFoldDB" id="A0A1I7MZV0"/>
<keyword evidence="3" id="KW-1185">Reference proteome</keyword>
<dbReference type="Pfam" id="PF13590">
    <property type="entry name" value="DUF4136"/>
    <property type="match status" value="1"/>
</dbReference>
<accession>A0A1I7MZV0</accession>
<dbReference type="InterPro" id="IPR025411">
    <property type="entry name" value="DUF4136"/>
</dbReference>
<sequence length="218" mass="24946">MIRQRLKMPGLIVLAFASLTGIWTGCQKDPMNNLSIDETRLYITNYDTTAQFSSYKTFSIVDSVALVSNTQGYNRELTPADQELIQKIISLMEARGYTLVDKSQNPDLAINVTKVSNLYTGVSVYPGYWDNPLYGYWDPFYWGYYGYSYYFPPTYTFYQVSQTYYTIDMLDLKNAANNNNQIKVIWNAQIRGEAVDDPSAVDTEIQAVFDQSPYLKAS</sequence>
<evidence type="ECO:0000313" key="2">
    <source>
        <dbReference type="EMBL" id="SFV27957.1"/>
    </source>
</evidence>
<dbReference type="STRING" id="1393122.SAMN05660895_0224"/>
<dbReference type="Gene3D" id="3.30.160.670">
    <property type="match status" value="1"/>
</dbReference>
<evidence type="ECO:0000259" key="1">
    <source>
        <dbReference type="Pfam" id="PF13590"/>
    </source>
</evidence>
<evidence type="ECO:0000313" key="3">
    <source>
        <dbReference type="Proteomes" id="UP000199537"/>
    </source>
</evidence>
<gene>
    <name evidence="2" type="ORF">SAMN05660895_0224</name>
</gene>
<dbReference type="PROSITE" id="PS51257">
    <property type="entry name" value="PROKAR_LIPOPROTEIN"/>
    <property type="match status" value="1"/>
</dbReference>
<name>A0A1I7MZV0_9BACT</name>
<reference evidence="3" key="1">
    <citation type="submission" date="2016-10" db="EMBL/GenBank/DDBJ databases">
        <authorList>
            <person name="Varghese N."/>
            <person name="Submissions S."/>
        </authorList>
    </citation>
    <scope>NUCLEOTIDE SEQUENCE [LARGE SCALE GENOMIC DNA]</scope>
    <source>
        <strain evidence="3">DSM 14807</strain>
    </source>
</reference>
<dbReference type="Proteomes" id="UP000199537">
    <property type="component" value="Unassembled WGS sequence"/>
</dbReference>
<dbReference type="EMBL" id="FPCJ01000001">
    <property type="protein sequence ID" value="SFV27957.1"/>
    <property type="molecule type" value="Genomic_DNA"/>
</dbReference>
<dbReference type="RefSeq" id="WP_177224058.1">
    <property type="nucleotide sequence ID" value="NZ_FPCJ01000001.1"/>
</dbReference>
<proteinExistence type="predicted"/>
<organism evidence="2 3">
    <name type="scientific">Thermoflavifilum thermophilum</name>
    <dbReference type="NCBI Taxonomy" id="1393122"/>
    <lineage>
        <taxon>Bacteria</taxon>
        <taxon>Pseudomonadati</taxon>
        <taxon>Bacteroidota</taxon>
        <taxon>Chitinophagia</taxon>
        <taxon>Chitinophagales</taxon>
        <taxon>Chitinophagaceae</taxon>
        <taxon>Thermoflavifilum</taxon>
    </lineage>
</organism>
<feature type="domain" description="DUF4136" evidence="1">
    <location>
        <begin position="44"/>
        <end position="214"/>
    </location>
</feature>